<evidence type="ECO:0000256" key="1">
    <source>
        <dbReference type="ARBA" id="ARBA00010154"/>
    </source>
</evidence>
<feature type="site" description="Participates in a stacking interaction with the thymidine ring of dTDP-4-oxo-6-deoxyglucose" evidence="3">
    <location>
        <position position="139"/>
    </location>
</feature>
<sequence length="181" mass="19137">MSVRVEDMSVARTAIDGLLLITTKTVTDDRGTVREFFRTSGFGEHEVPVPERWAQVNLTRTVRGGLRGLHGENADKLIGLAAGEAFGAWVDARPGSATRGAVVTAELRVGTQLFVPAGVCNGFQAVTDCEYLYCFGVEWTPGMAGVAVNPLDPALGIAWPLTGDDALVSAKDAAAPMFAEL</sequence>
<dbReference type="InterPro" id="IPR000888">
    <property type="entry name" value="RmlC-like"/>
</dbReference>
<comment type="similarity">
    <text evidence="1">Belongs to the dTDP-4-dehydrorhamnose 3,5-epimerase family.</text>
</comment>
<dbReference type="GO" id="GO:0000271">
    <property type="term" value="P:polysaccharide biosynthetic process"/>
    <property type="evidence" value="ECO:0007669"/>
    <property type="project" value="TreeGrafter"/>
</dbReference>
<feature type="active site" description="Proton acceptor" evidence="2">
    <location>
        <position position="70"/>
    </location>
</feature>
<proteinExistence type="inferred from homology"/>
<dbReference type="InterPro" id="IPR014710">
    <property type="entry name" value="RmlC-like_jellyroll"/>
</dbReference>
<dbReference type="SUPFAM" id="SSF51182">
    <property type="entry name" value="RmlC-like cupins"/>
    <property type="match status" value="1"/>
</dbReference>
<dbReference type="Proteomes" id="UP000186132">
    <property type="component" value="Unassembled WGS sequence"/>
</dbReference>
<organism evidence="4 5">
    <name type="scientific">Jatrophihabitans endophyticus</name>
    <dbReference type="NCBI Taxonomy" id="1206085"/>
    <lineage>
        <taxon>Bacteria</taxon>
        <taxon>Bacillati</taxon>
        <taxon>Actinomycetota</taxon>
        <taxon>Actinomycetes</taxon>
        <taxon>Jatrophihabitantales</taxon>
        <taxon>Jatrophihabitantaceae</taxon>
        <taxon>Jatrophihabitans</taxon>
    </lineage>
</organism>
<feature type="active site" description="Proton donor" evidence="2">
    <location>
        <position position="133"/>
    </location>
</feature>
<evidence type="ECO:0000313" key="4">
    <source>
        <dbReference type="EMBL" id="SHH58484.1"/>
    </source>
</evidence>
<dbReference type="PANTHER" id="PTHR21047">
    <property type="entry name" value="DTDP-6-DEOXY-D-GLUCOSE-3,5 EPIMERASE"/>
    <property type="match status" value="1"/>
</dbReference>
<dbReference type="GO" id="GO:0008830">
    <property type="term" value="F:dTDP-4-dehydrorhamnose 3,5-epimerase activity"/>
    <property type="evidence" value="ECO:0007669"/>
    <property type="project" value="InterPro"/>
</dbReference>
<dbReference type="RefSeq" id="WP_084181580.1">
    <property type="nucleotide sequence ID" value="NZ_FQVU01000007.1"/>
</dbReference>
<evidence type="ECO:0000313" key="5">
    <source>
        <dbReference type="Proteomes" id="UP000186132"/>
    </source>
</evidence>
<dbReference type="GO" id="GO:0019305">
    <property type="term" value="P:dTDP-rhamnose biosynthetic process"/>
    <property type="evidence" value="ECO:0007669"/>
    <property type="project" value="TreeGrafter"/>
</dbReference>
<protein>
    <submittedName>
        <fullName evidence="4">dTDP-4-dehydrorhamnose 3,5-epimerase</fullName>
    </submittedName>
</protein>
<dbReference type="OrthoDB" id="9803892at2"/>
<dbReference type="EMBL" id="FQVU01000007">
    <property type="protein sequence ID" value="SHH58484.1"/>
    <property type="molecule type" value="Genomic_DNA"/>
</dbReference>
<evidence type="ECO:0000256" key="3">
    <source>
        <dbReference type="PIRSR" id="PIRSR600888-3"/>
    </source>
</evidence>
<name>A0A1M5U698_9ACTN</name>
<dbReference type="AlphaFoldDB" id="A0A1M5U698"/>
<dbReference type="Pfam" id="PF00908">
    <property type="entry name" value="dTDP_sugar_isom"/>
    <property type="match status" value="1"/>
</dbReference>
<dbReference type="InterPro" id="IPR011051">
    <property type="entry name" value="RmlC_Cupin_sf"/>
</dbReference>
<accession>A0A1M5U698</accession>
<dbReference type="Gene3D" id="2.60.120.10">
    <property type="entry name" value="Jelly Rolls"/>
    <property type="match status" value="1"/>
</dbReference>
<evidence type="ECO:0000256" key="2">
    <source>
        <dbReference type="PIRSR" id="PIRSR600888-1"/>
    </source>
</evidence>
<keyword evidence="5" id="KW-1185">Reference proteome</keyword>
<reference evidence="4 5" key="1">
    <citation type="submission" date="2016-11" db="EMBL/GenBank/DDBJ databases">
        <authorList>
            <person name="Jaros S."/>
            <person name="Januszkiewicz K."/>
            <person name="Wedrychowicz H."/>
        </authorList>
    </citation>
    <scope>NUCLEOTIDE SEQUENCE [LARGE SCALE GENOMIC DNA]</scope>
    <source>
        <strain evidence="4 5">DSM 45627</strain>
    </source>
</reference>
<dbReference type="GO" id="GO:0005829">
    <property type="term" value="C:cytosol"/>
    <property type="evidence" value="ECO:0007669"/>
    <property type="project" value="TreeGrafter"/>
</dbReference>
<dbReference type="PANTHER" id="PTHR21047:SF2">
    <property type="entry name" value="THYMIDINE DIPHOSPHO-4-KETO-RHAMNOSE 3,5-EPIMERASE"/>
    <property type="match status" value="1"/>
</dbReference>
<gene>
    <name evidence="4" type="ORF">SAMN05443575_4147</name>
</gene>
<dbReference type="STRING" id="1206085.SAMN05443575_4147"/>